<evidence type="ECO:0000256" key="6">
    <source>
        <dbReference type="ARBA" id="ARBA00012402"/>
    </source>
</evidence>
<keyword evidence="12" id="KW-0963">Cytoplasm</keyword>
<feature type="domain" description="Amine oxidase" evidence="13">
    <location>
        <begin position="13"/>
        <end position="575"/>
    </location>
</feature>
<dbReference type="AlphaFoldDB" id="A0AAE3ZT05"/>
<evidence type="ECO:0000256" key="9">
    <source>
        <dbReference type="ARBA" id="ARBA00022827"/>
    </source>
</evidence>
<dbReference type="Gene3D" id="3.50.50.60">
    <property type="entry name" value="FAD/NAD(P)-binding domain"/>
    <property type="match status" value="1"/>
</dbReference>
<evidence type="ECO:0000256" key="7">
    <source>
        <dbReference type="ARBA" id="ARBA00019046"/>
    </source>
</evidence>
<dbReference type="InterPro" id="IPR050464">
    <property type="entry name" value="Zeta_carotene_desat/Oxidored"/>
</dbReference>
<gene>
    <name evidence="14" type="ORF">J2S44_005376</name>
</gene>
<dbReference type="SUPFAM" id="SSF54373">
    <property type="entry name" value="FAD-linked reductases, C-terminal domain"/>
    <property type="match status" value="1"/>
</dbReference>
<comment type="pathway">
    <text evidence="4 12">Porphyrin-containing compound metabolism; protoheme biosynthesis.</text>
</comment>
<dbReference type="Gene3D" id="3.50.50.100">
    <property type="match status" value="1"/>
</dbReference>
<evidence type="ECO:0000259" key="13">
    <source>
        <dbReference type="Pfam" id="PF01593"/>
    </source>
</evidence>
<comment type="caution">
    <text evidence="14">The sequence shown here is derived from an EMBL/GenBank/DDBJ whole genome shotgun (WGS) entry which is preliminary data.</text>
</comment>
<evidence type="ECO:0000256" key="10">
    <source>
        <dbReference type="ARBA" id="ARBA00023002"/>
    </source>
</evidence>
<dbReference type="PANTHER" id="PTHR42923">
    <property type="entry name" value="PROTOPORPHYRINOGEN OXIDASE"/>
    <property type="match status" value="1"/>
</dbReference>
<dbReference type="Pfam" id="PF01593">
    <property type="entry name" value="Amino_oxidase"/>
    <property type="match status" value="1"/>
</dbReference>
<comment type="cofactor">
    <cofactor evidence="2 12">
        <name>FAD</name>
        <dbReference type="ChEBI" id="CHEBI:57692"/>
    </cofactor>
</comment>
<keyword evidence="15" id="KW-1185">Reference proteome</keyword>
<evidence type="ECO:0000256" key="2">
    <source>
        <dbReference type="ARBA" id="ARBA00001974"/>
    </source>
</evidence>
<comment type="subcellular location">
    <subcellularLocation>
        <location evidence="12">Cytoplasm</location>
    </subcellularLocation>
</comment>
<evidence type="ECO:0000256" key="12">
    <source>
        <dbReference type="RuleBase" id="RU364052"/>
    </source>
</evidence>
<dbReference type="Proteomes" id="UP001183629">
    <property type="component" value="Unassembled WGS sequence"/>
</dbReference>
<dbReference type="RefSeq" id="WP_310419572.1">
    <property type="nucleotide sequence ID" value="NZ_JAVDYC010000001.1"/>
</dbReference>
<dbReference type="NCBIfam" id="TIGR00562">
    <property type="entry name" value="proto_IX_ox"/>
    <property type="match status" value="1"/>
</dbReference>
<comment type="function">
    <text evidence="3 12">Involved in coproporphyrin-dependent heme b biosynthesis. Catalyzes the oxidation of coproporphyrinogen III to coproporphyrin III.</text>
</comment>
<keyword evidence="10 12" id="KW-0560">Oxidoreductase</keyword>
<evidence type="ECO:0000256" key="3">
    <source>
        <dbReference type="ARBA" id="ARBA00002185"/>
    </source>
</evidence>
<comment type="similarity">
    <text evidence="5 12">Belongs to the protoporphyrinogen/coproporphyrinogen oxidase family. Coproporphyrinogen III oxidase subfamily.</text>
</comment>
<accession>A0AAE3ZT05</accession>
<dbReference type="SUPFAM" id="SSF51905">
    <property type="entry name" value="FAD/NAD(P)-binding domain"/>
    <property type="match status" value="1"/>
</dbReference>
<evidence type="ECO:0000256" key="1">
    <source>
        <dbReference type="ARBA" id="ARBA00001755"/>
    </source>
</evidence>
<organism evidence="14 15">
    <name type="scientific">Catenuloplanes niger</name>
    <dbReference type="NCBI Taxonomy" id="587534"/>
    <lineage>
        <taxon>Bacteria</taxon>
        <taxon>Bacillati</taxon>
        <taxon>Actinomycetota</taxon>
        <taxon>Actinomycetes</taxon>
        <taxon>Micromonosporales</taxon>
        <taxon>Micromonosporaceae</taxon>
        <taxon>Catenuloplanes</taxon>
    </lineage>
</organism>
<dbReference type="Gene3D" id="3.90.660.20">
    <property type="entry name" value="Protoporphyrinogen oxidase, mitochondrial, domain 2"/>
    <property type="match status" value="2"/>
</dbReference>
<dbReference type="InterPro" id="IPR002937">
    <property type="entry name" value="Amino_oxidase"/>
</dbReference>
<evidence type="ECO:0000313" key="14">
    <source>
        <dbReference type="EMBL" id="MDR7325126.1"/>
    </source>
</evidence>
<evidence type="ECO:0000256" key="5">
    <source>
        <dbReference type="ARBA" id="ARBA00008310"/>
    </source>
</evidence>
<evidence type="ECO:0000256" key="4">
    <source>
        <dbReference type="ARBA" id="ARBA00004744"/>
    </source>
</evidence>
<protein>
    <recommendedName>
        <fullName evidence="7 12">Coproporphyrinogen III oxidase</fullName>
        <ecNumber evidence="6 12">1.3.3.15</ecNumber>
    </recommendedName>
</protein>
<keyword evidence="9 12" id="KW-0274">FAD</keyword>
<proteinExistence type="inferred from homology"/>
<dbReference type="GO" id="GO:0005737">
    <property type="term" value="C:cytoplasm"/>
    <property type="evidence" value="ECO:0007669"/>
    <property type="project" value="UniProtKB-SubCell"/>
</dbReference>
<dbReference type="GO" id="GO:0004729">
    <property type="term" value="F:oxygen-dependent protoporphyrinogen oxidase activity"/>
    <property type="evidence" value="ECO:0007669"/>
    <property type="project" value="UniProtKB-UniRule"/>
</dbReference>
<name>A0AAE3ZT05_9ACTN</name>
<dbReference type="Gene3D" id="1.10.3110.10">
    <property type="entry name" value="protoporphyrinogen ix oxidase, domain 3"/>
    <property type="match status" value="1"/>
</dbReference>
<comment type="catalytic activity">
    <reaction evidence="1">
        <text>coproporphyrinogen III + 3 O2 = coproporphyrin III + 3 H2O2</text>
        <dbReference type="Rhea" id="RHEA:43436"/>
        <dbReference type="ChEBI" id="CHEBI:15379"/>
        <dbReference type="ChEBI" id="CHEBI:16240"/>
        <dbReference type="ChEBI" id="CHEBI:57309"/>
        <dbReference type="ChEBI" id="CHEBI:131725"/>
        <dbReference type="EC" id="1.3.3.15"/>
    </reaction>
    <physiologicalReaction direction="left-to-right" evidence="1">
        <dbReference type="Rhea" id="RHEA:43437"/>
    </physiologicalReaction>
</comment>
<sequence>MGNERVAVVGGGIAGVAAALRLRERLGPDATITIFEQGAALGGKLRTGELAGGVQELGAETFLAGDPAGGESAAVSLARRAGLGDRLVHPGTTQAALVIGGVLTGIPGGTLMGVPEDAAQVASVARVVEGRDPDQGRPLLGDGEDVAIGALTRRRFGDEVVDRLVDPLLGGVYAGRADELSLDMTVPGLARAARTEHTLTAAVKAAKAAAARARAAGAAAPAGAAQTAAAQAGVAQVAAAQPGDRRAAAETGSAQTDVTRAAARAAVALTDAAQTDVTRTGAAARAAVAQTDAAQSEDASAAAQVGGARAGGAPAGTAHGATGRAGAAPIFATVDGGLSRLVEAVADAAKAEVRLGLPVRALERAGDGGWVLTVGAANSSAAAERHRVDAVVLAVPAKAAARLLGGVDASVSGVVGGLDYASIALINMALPAAELPHLSGLLIPPVEGLLIKAATFFGVKWPHLRRADGVVQVRTSVGRYGEEHLLQRDDAELVTTAHAELSRLLGGALPAPVDSIVQRWGGALPQYAPGHRARITSARETLRAAHPTIVLAGAAYDGVGIPLCVRSGESAADEVADVVQASDRSRENA</sequence>
<dbReference type="EC" id="1.3.3.15" evidence="6 12"/>
<dbReference type="InterPro" id="IPR036188">
    <property type="entry name" value="FAD/NAD-bd_sf"/>
</dbReference>
<dbReference type="PANTHER" id="PTHR42923:SF3">
    <property type="entry name" value="PROTOPORPHYRINOGEN OXIDASE"/>
    <property type="match status" value="1"/>
</dbReference>
<evidence type="ECO:0000313" key="15">
    <source>
        <dbReference type="Proteomes" id="UP001183629"/>
    </source>
</evidence>
<reference evidence="14 15" key="1">
    <citation type="submission" date="2023-07" db="EMBL/GenBank/DDBJ databases">
        <title>Sequencing the genomes of 1000 actinobacteria strains.</title>
        <authorList>
            <person name="Klenk H.-P."/>
        </authorList>
    </citation>
    <scope>NUCLEOTIDE SEQUENCE [LARGE SCALE GENOMIC DNA]</scope>
    <source>
        <strain evidence="14 15">DSM 44711</strain>
    </source>
</reference>
<dbReference type="InterPro" id="IPR004572">
    <property type="entry name" value="Protoporphyrinogen_oxidase"/>
</dbReference>
<dbReference type="GO" id="GO:0006783">
    <property type="term" value="P:heme biosynthetic process"/>
    <property type="evidence" value="ECO:0007669"/>
    <property type="project" value="UniProtKB-UniRule"/>
</dbReference>
<evidence type="ECO:0000256" key="8">
    <source>
        <dbReference type="ARBA" id="ARBA00022630"/>
    </source>
</evidence>
<dbReference type="EMBL" id="JAVDYC010000001">
    <property type="protein sequence ID" value="MDR7325126.1"/>
    <property type="molecule type" value="Genomic_DNA"/>
</dbReference>
<keyword evidence="11 12" id="KW-0350">Heme biosynthesis</keyword>
<keyword evidence="8 12" id="KW-0285">Flavoprotein</keyword>
<evidence type="ECO:0000256" key="11">
    <source>
        <dbReference type="ARBA" id="ARBA00023133"/>
    </source>
</evidence>